<dbReference type="InterPro" id="IPR005522">
    <property type="entry name" value="IPK"/>
</dbReference>
<dbReference type="GO" id="GO:0005737">
    <property type="term" value="C:cytoplasm"/>
    <property type="evidence" value="ECO:0007669"/>
    <property type="project" value="TreeGrafter"/>
</dbReference>
<comment type="similarity">
    <text evidence="1 4">Belongs to the inositol phosphokinase (IPK) family.</text>
</comment>
<accession>A0AAD5UER2</accession>
<comment type="caution">
    <text evidence="5">The sequence shown here is derived from an EMBL/GenBank/DDBJ whole genome shotgun (WGS) entry which is preliminary data.</text>
</comment>
<dbReference type="InterPro" id="IPR038286">
    <property type="entry name" value="IPK_sf"/>
</dbReference>
<dbReference type="PANTHER" id="PTHR12400">
    <property type="entry name" value="INOSITOL POLYPHOSPHATE KINASE"/>
    <property type="match status" value="1"/>
</dbReference>
<evidence type="ECO:0000256" key="2">
    <source>
        <dbReference type="ARBA" id="ARBA00022679"/>
    </source>
</evidence>
<dbReference type="AlphaFoldDB" id="A0AAD5UER2"/>
<gene>
    <name evidence="5" type="ORF">HK103_000472</name>
</gene>
<reference evidence="5" key="1">
    <citation type="submission" date="2020-05" db="EMBL/GenBank/DDBJ databases">
        <title>Phylogenomic resolution of chytrid fungi.</title>
        <authorList>
            <person name="Stajich J.E."/>
            <person name="Amses K."/>
            <person name="Simmons R."/>
            <person name="Seto K."/>
            <person name="Myers J."/>
            <person name="Bonds A."/>
            <person name="Quandt C.A."/>
            <person name="Barry K."/>
            <person name="Liu P."/>
            <person name="Grigoriev I."/>
            <person name="Longcore J.E."/>
            <person name="James T.Y."/>
        </authorList>
    </citation>
    <scope>NUCLEOTIDE SEQUENCE</scope>
    <source>
        <strain evidence="5">PLAUS21</strain>
    </source>
</reference>
<proteinExistence type="inferred from homology"/>
<evidence type="ECO:0000256" key="4">
    <source>
        <dbReference type="RuleBase" id="RU363090"/>
    </source>
</evidence>
<dbReference type="EC" id="2.7.-.-" evidence="4"/>
<evidence type="ECO:0000313" key="6">
    <source>
        <dbReference type="Proteomes" id="UP001210925"/>
    </source>
</evidence>
<keyword evidence="6" id="KW-1185">Reference proteome</keyword>
<evidence type="ECO:0000313" key="5">
    <source>
        <dbReference type="EMBL" id="KAJ3253564.1"/>
    </source>
</evidence>
<dbReference type="GO" id="GO:0032958">
    <property type="term" value="P:inositol phosphate biosynthetic process"/>
    <property type="evidence" value="ECO:0007669"/>
    <property type="project" value="InterPro"/>
</dbReference>
<dbReference type="EMBL" id="JADGKB010000106">
    <property type="protein sequence ID" value="KAJ3253564.1"/>
    <property type="molecule type" value="Genomic_DNA"/>
</dbReference>
<sequence>MVPQTEFDNLLESELSIYIRRIKDMTNIRVAGHPSIEIAHTIKKQSTEIEINFYKQMKCFDIFPKLFNIEGNEIEIENISHGMTDIMDLKLGRICYGKDADEKKKERMIKQAQETTLLETGMRLSGMVITHGNSHYHFLKEYGRQLTPTTLPIAFKIFIKSSKIKQAVLARLEEIIAVVKESDLACFGCSLLICHDESSVKMKLIDFAHSWWEKDDNLLDALLSFESYVTNLEF</sequence>
<dbReference type="Gene3D" id="3.30.470.160">
    <property type="entry name" value="Inositol polyphosphate kinase"/>
    <property type="match status" value="1"/>
</dbReference>
<evidence type="ECO:0000256" key="1">
    <source>
        <dbReference type="ARBA" id="ARBA00007374"/>
    </source>
</evidence>
<dbReference type="PANTHER" id="PTHR12400:SF108">
    <property type="entry name" value="KINASE"/>
    <property type="match status" value="1"/>
</dbReference>
<name>A0AAD5UER2_9FUNG</name>
<dbReference type="Pfam" id="PF03770">
    <property type="entry name" value="IPK"/>
    <property type="match status" value="1"/>
</dbReference>
<protein>
    <recommendedName>
        <fullName evidence="4">Kinase</fullName>
        <ecNumber evidence="4">2.7.-.-</ecNumber>
    </recommendedName>
</protein>
<dbReference type="Proteomes" id="UP001210925">
    <property type="component" value="Unassembled WGS sequence"/>
</dbReference>
<dbReference type="SUPFAM" id="SSF56104">
    <property type="entry name" value="SAICAR synthase-like"/>
    <property type="match status" value="1"/>
</dbReference>
<keyword evidence="2 4" id="KW-0808">Transferase</keyword>
<evidence type="ECO:0000256" key="3">
    <source>
        <dbReference type="ARBA" id="ARBA00022777"/>
    </source>
</evidence>
<keyword evidence="3 4" id="KW-0418">Kinase</keyword>
<dbReference type="GO" id="GO:0000824">
    <property type="term" value="F:inositol-1,4,5,6-tetrakisphosphate 3-kinase activity"/>
    <property type="evidence" value="ECO:0007669"/>
    <property type="project" value="TreeGrafter"/>
</dbReference>
<dbReference type="GO" id="GO:0005634">
    <property type="term" value="C:nucleus"/>
    <property type="evidence" value="ECO:0007669"/>
    <property type="project" value="TreeGrafter"/>
</dbReference>
<dbReference type="GO" id="GO:0046854">
    <property type="term" value="P:phosphatidylinositol phosphate biosynthetic process"/>
    <property type="evidence" value="ECO:0007669"/>
    <property type="project" value="TreeGrafter"/>
</dbReference>
<organism evidence="5 6">
    <name type="scientific">Boothiomyces macroporosus</name>
    <dbReference type="NCBI Taxonomy" id="261099"/>
    <lineage>
        <taxon>Eukaryota</taxon>
        <taxon>Fungi</taxon>
        <taxon>Fungi incertae sedis</taxon>
        <taxon>Chytridiomycota</taxon>
        <taxon>Chytridiomycota incertae sedis</taxon>
        <taxon>Chytridiomycetes</taxon>
        <taxon>Rhizophydiales</taxon>
        <taxon>Terramycetaceae</taxon>
        <taxon>Boothiomyces</taxon>
    </lineage>
</organism>
<dbReference type="GO" id="GO:0008440">
    <property type="term" value="F:inositol-1,4,5-trisphosphate 3-kinase activity"/>
    <property type="evidence" value="ECO:0007669"/>
    <property type="project" value="TreeGrafter"/>
</dbReference>